<protein>
    <submittedName>
        <fullName evidence="1">Uncharacterized protein</fullName>
    </submittedName>
</protein>
<dbReference type="AlphaFoldDB" id="A0A9Q0TMJ1"/>
<dbReference type="Proteomes" id="UP001151529">
    <property type="component" value="Chromosome 1"/>
</dbReference>
<accession>A0A9Q0TMJ1</accession>
<name>A0A9Q0TMJ1_SALVM</name>
<reference evidence="1" key="1">
    <citation type="submission" date="2022-11" db="EMBL/GenBank/DDBJ databases">
        <authorList>
            <person name="Hyden B.L."/>
            <person name="Feng K."/>
            <person name="Yates T."/>
            <person name="Jawdy S."/>
            <person name="Smart L.B."/>
            <person name="Muchero W."/>
        </authorList>
    </citation>
    <scope>NUCLEOTIDE SEQUENCE</scope>
    <source>
        <tissue evidence="1">Shoot tip</tissue>
    </source>
</reference>
<reference evidence="1" key="2">
    <citation type="journal article" date="2023" name="Int. J. Mol. Sci.">
        <title>De Novo Assembly and Annotation of 11 Diverse Shrub Willow (Salix) Genomes Reveals Novel Gene Organization in Sex-Linked Regions.</title>
        <authorList>
            <person name="Hyden B."/>
            <person name="Feng K."/>
            <person name="Yates T.B."/>
            <person name="Jawdy S."/>
            <person name="Cereghino C."/>
            <person name="Smart L.B."/>
            <person name="Muchero W."/>
        </authorList>
    </citation>
    <scope>NUCLEOTIDE SEQUENCE [LARGE SCALE GENOMIC DNA]</scope>
    <source>
        <tissue evidence="1">Shoot tip</tissue>
    </source>
</reference>
<proteinExistence type="predicted"/>
<comment type="caution">
    <text evidence="1">The sequence shown here is derived from an EMBL/GenBank/DDBJ whole genome shotgun (WGS) entry which is preliminary data.</text>
</comment>
<evidence type="ECO:0000313" key="2">
    <source>
        <dbReference type="Proteomes" id="UP001151529"/>
    </source>
</evidence>
<gene>
    <name evidence="1" type="ORF">OIU85_025860</name>
</gene>
<evidence type="ECO:0000313" key="1">
    <source>
        <dbReference type="EMBL" id="KAJ6714293.1"/>
    </source>
</evidence>
<sequence length="125" mass="13599">MSASDNSVLQVCILIQSSACSQLTVTDDPPIPGTVKVGTKLLKELYREPLLIGIKRQLVVSLLQGMSTLSQSRFREVSEAEGVAHVIKVRMLNLPNLPGHLCLVFNPERHVGRTNVGSPSVQLEV</sequence>
<dbReference type="EMBL" id="JAPFFL010000007">
    <property type="protein sequence ID" value="KAJ6714293.1"/>
    <property type="molecule type" value="Genomic_DNA"/>
</dbReference>
<keyword evidence="2" id="KW-1185">Reference proteome</keyword>
<organism evidence="1 2">
    <name type="scientific">Salix viminalis</name>
    <name type="common">Common osier</name>
    <name type="synonym">Basket willow</name>
    <dbReference type="NCBI Taxonomy" id="40686"/>
    <lineage>
        <taxon>Eukaryota</taxon>
        <taxon>Viridiplantae</taxon>
        <taxon>Streptophyta</taxon>
        <taxon>Embryophyta</taxon>
        <taxon>Tracheophyta</taxon>
        <taxon>Spermatophyta</taxon>
        <taxon>Magnoliopsida</taxon>
        <taxon>eudicotyledons</taxon>
        <taxon>Gunneridae</taxon>
        <taxon>Pentapetalae</taxon>
        <taxon>rosids</taxon>
        <taxon>fabids</taxon>
        <taxon>Malpighiales</taxon>
        <taxon>Salicaceae</taxon>
        <taxon>Saliceae</taxon>
        <taxon>Salix</taxon>
    </lineage>
</organism>